<reference evidence="1 2" key="1">
    <citation type="submission" date="2018-11" db="EMBL/GenBank/DDBJ databases">
        <authorList>
            <consortium name="Pathogen Informatics"/>
        </authorList>
    </citation>
    <scope>NUCLEOTIDE SEQUENCE [LARGE SCALE GENOMIC DNA]</scope>
</reference>
<proteinExistence type="predicted"/>
<evidence type="ECO:0000313" key="1">
    <source>
        <dbReference type="EMBL" id="VDM71444.1"/>
    </source>
</evidence>
<organism evidence="1 2">
    <name type="scientific">Strongylus vulgaris</name>
    <name type="common">Blood worm</name>
    <dbReference type="NCBI Taxonomy" id="40348"/>
    <lineage>
        <taxon>Eukaryota</taxon>
        <taxon>Metazoa</taxon>
        <taxon>Ecdysozoa</taxon>
        <taxon>Nematoda</taxon>
        <taxon>Chromadorea</taxon>
        <taxon>Rhabditida</taxon>
        <taxon>Rhabditina</taxon>
        <taxon>Rhabditomorpha</taxon>
        <taxon>Strongyloidea</taxon>
        <taxon>Strongylidae</taxon>
        <taxon>Strongylus</taxon>
    </lineage>
</organism>
<dbReference type="OrthoDB" id="1921953at2759"/>
<name>A0A3P7J0F2_STRVU</name>
<dbReference type="EMBL" id="UYYB01020443">
    <property type="protein sequence ID" value="VDM71444.1"/>
    <property type="molecule type" value="Genomic_DNA"/>
</dbReference>
<gene>
    <name evidence="1" type="ORF">SVUK_LOCUS6442</name>
</gene>
<protein>
    <submittedName>
        <fullName evidence="1">Uncharacterized protein</fullName>
    </submittedName>
</protein>
<sequence length="188" mass="20780">MAKESCLLSPPMAYLLLAPSIHLPKEMDTLAKGTDYDRYVIARVAFRNGHWKAVALPNLQAINVNVGSVQCEIAFSRELYELVGDPNALQELAASQLNEFSVPALYEQNQRLFKAHALLKPMAQSSQHETAFAFPSEWVACLLYSSDAAIQIASCISPTLSWCKHPLTEAVVFRVKRAVSNHLARIGP</sequence>
<accession>A0A3P7J0F2</accession>
<evidence type="ECO:0000313" key="2">
    <source>
        <dbReference type="Proteomes" id="UP000270094"/>
    </source>
</evidence>
<keyword evidence="2" id="KW-1185">Reference proteome</keyword>
<dbReference type="Proteomes" id="UP000270094">
    <property type="component" value="Unassembled WGS sequence"/>
</dbReference>
<dbReference type="AlphaFoldDB" id="A0A3P7J0F2"/>